<dbReference type="Pfam" id="PF03477">
    <property type="entry name" value="ATP-cone"/>
    <property type="match status" value="1"/>
</dbReference>
<dbReference type="SUPFAM" id="SSF48168">
    <property type="entry name" value="R1 subunit of ribonucleotide reductase, N-terminal domain"/>
    <property type="match status" value="1"/>
</dbReference>
<sequence length="1086" mass="122804">MYRSVSLAEDLALKKVITDRAQSALDADPSIPVDRYDWCAVLGEKSADRVPSIIVTTGTDEEELSLAKVADTIGTALTDLLISRQTKVDSIFNDENRTFVSNVAHRVATSLTEQVKEGGQLRLSQNDLYLLIEKALIENDAHDVAKSLVFSRSYEQNGEVIVSEEPHTMPVRLIRRNGNVVPWSQTKIEIAVRKAFLSIKEDPEAAVKISHAVTEAIRTGDSAFAHIESVQDIVQEELMRQGYFKAAEAYILYRAQRAQMRLDETPAEDPNQESMVVVTTSDGNTEFWDGTELKKRIHFATIGLELNLTEQQIEQELRRSIGAEITKDALKSTIILNAKSLIEKDADFAKFAGRILLSYIYEEVLDWNILTDGIRALKNAHKAHFKKYLNHGIKIKRISPEVVAKYDIKKLADALDPTADLDFDYLGIQTLYDRYLIVDKTGDKQRRLETPQFFWMRVSMGLFRAEKEGREDWAIRLYNLYKGRRFCSSTPTLFNSGTLHSQLSSCYLYKVDDSIESIMQRGIAENAYLSKWAGGLGGSWTAVRGTGGYIQGTNGESQGIIPFLKLHNDQLVAVNQGGKRRGSGCAYLESWHNDIEDFLELRKNTGDERRRCHDMNTANWIPDLFMKRMEARQDWSLFRTNETPDLHDLYGKAFEVRYEEYEKMAAEGKIWTRKVPAIELWKGMLKMIFETGHPWITFKDPCNLRSPQDHCGVIHSSNLCTEITLNTSDEETAVCNLGSVVLDTHITKDGSLDHDMLKETITVAIRALDNVIDINFYPTEAAKTANSRHRPIGMGVMGLQNALYKKGLSFASDAAVDFNDEFMEAIAYYAYNASSELAKEHGPYSTYKGSKWDRGLMPQDTVDMLEDERGVKIDVPRGAKMDWTHLREKIATHGMRNSNVLAIAPTATISNIMGTTPCIEPNYKNLYVKSNLSGDFIVLNRELVNDLKKEGLWNQEMLDQLKYFDGELTDIEDIPDALKEKHKTVFGVGYDAIIDAAARRQKWIDQSQSVNLFLASPDMKTLSHMYRRAWHTGLKTTYYLRTLQASNIEKSTVDVKQGQKKQYTAAEKNACSIEAMMNGGECEACQ</sequence>
<organism evidence="12">
    <name type="scientific">Oceaniferula spumae</name>
    <dbReference type="NCBI Taxonomy" id="2979115"/>
    <lineage>
        <taxon>Bacteria</taxon>
        <taxon>Pseudomonadati</taxon>
        <taxon>Verrucomicrobiota</taxon>
        <taxon>Verrucomicrobiia</taxon>
        <taxon>Verrucomicrobiales</taxon>
        <taxon>Verrucomicrobiaceae</taxon>
        <taxon>Oceaniferula</taxon>
    </lineage>
</organism>
<dbReference type="InterPro" id="IPR008926">
    <property type="entry name" value="RNR_R1-su_N"/>
</dbReference>
<proteinExistence type="inferred from homology"/>
<dbReference type="Gene3D" id="3.20.70.20">
    <property type="match status" value="1"/>
</dbReference>
<dbReference type="NCBIfam" id="NF005544">
    <property type="entry name" value="PRK07207.1"/>
    <property type="match status" value="1"/>
</dbReference>
<dbReference type="InterPro" id="IPR013509">
    <property type="entry name" value="RNR_lsu_N"/>
</dbReference>
<keyword evidence="6 10" id="KW-0215">Deoxyribonucleotide synthesis</keyword>
<reference evidence="12" key="1">
    <citation type="submission" date="2024-07" db="EMBL/GenBank/DDBJ databases">
        <title>Complete genome sequence of Verrucomicrobiaceae bacterium NT6N.</title>
        <authorList>
            <person name="Huang C."/>
            <person name="Takami H."/>
            <person name="Hamasaki K."/>
        </authorList>
    </citation>
    <scope>NUCLEOTIDE SEQUENCE</scope>
    <source>
        <strain evidence="12">NT6N</strain>
    </source>
</reference>
<dbReference type="PRINTS" id="PR01183">
    <property type="entry name" value="RIBORDTASEM1"/>
</dbReference>
<dbReference type="EMBL" id="AP026866">
    <property type="protein sequence ID" value="BDS07532.1"/>
    <property type="molecule type" value="Genomic_DNA"/>
</dbReference>
<evidence type="ECO:0000256" key="7">
    <source>
        <dbReference type="ARBA" id="ARBA00024942"/>
    </source>
</evidence>
<evidence type="ECO:0000313" key="12">
    <source>
        <dbReference type="EMBL" id="BDS07532.1"/>
    </source>
</evidence>
<keyword evidence="4 9" id="KW-0067">ATP-binding</keyword>
<dbReference type="PROSITE" id="PS51161">
    <property type="entry name" value="ATP_CONE"/>
    <property type="match status" value="2"/>
</dbReference>
<feature type="domain" description="ATP-cone" evidence="11">
    <location>
        <begin position="171"/>
        <end position="261"/>
    </location>
</feature>
<dbReference type="GO" id="GO:0009263">
    <property type="term" value="P:deoxyribonucleotide biosynthetic process"/>
    <property type="evidence" value="ECO:0007669"/>
    <property type="project" value="UniProtKB-KW"/>
</dbReference>
<evidence type="ECO:0000256" key="10">
    <source>
        <dbReference type="RuleBase" id="RU003410"/>
    </source>
</evidence>
<comment type="function">
    <text evidence="7 10">Provides the precursors necessary for DNA synthesis. Catalyzes the biosynthesis of deoxyribonucleotides from the corresponding ribonucleotides.</text>
</comment>
<dbReference type="GO" id="GO:0004748">
    <property type="term" value="F:ribonucleoside-diphosphate reductase activity, thioredoxin disulfide as acceptor"/>
    <property type="evidence" value="ECO:0007669"/>
    <property type="project" value="UniProtKB-EC"/>
</dbReference>
<dbReference type="PANTHER" id="PTHR11573">
    <property type="entry name" value="RIBONUCLEOSIDE-DIPHOSPHATE REDUCTASE LARGE CHAIN"/>
    <property type="match status" value="1"/>
</dbReference>
<dbReference type="GO" id="GO:0005971">
    <property type="term" value="C:ribonucleoside-diphosphate reductase complex"/>
    <property type="evidence" value="ECO:0007669"/>
    <property type="project" value="TreeGrafter"/>
</dbReference>
<keyword evidence="3 9" id="KW-0547">Nucleotide-binding</keyword>
<feature type="domain" description="ATP-cone" evidence="11">
    <location>
        <begin position="276"/>
        <end position="366"/>
    </location>
</feature>
<dbReference type="InterPro" id="IPR000788">
    <property type="entry name" value="RNR_lg_C"/>
</dbReference>
<dbReference type="SUPFAM" id="SSF51998">
    <property type="entry name" value="PFL-like glycyl radical enzymes"/>
    <property type="match status" value="1"/>
</dbReference>
<name>A0AAT9FNP5_9BACT</name>
<dbReference type="InterPro" id="IPR039718">
    <property type="entry name" value="Rrm1"/>
</dbReference>
<evidence type="ECO:0000256" key="8">
    <source>
        <dbReference type="ARBA" id="ARBA00047754"/>
    </source>
</evidence>
<dbReference type="InterPro" id="IPR005144">
    <property type="entry name" value="ATP-cone_dom"/>
</dbReference>
<dbReference type="PROSITE" id="PS00089">
    <property type="entry name" value="RIBORED_LARGE"/>
    <property type="match status" value="1"/>
</dbReference>
<evidence type="ECO:0000256" key="1">
    <source>
        <dbReference type="ARBA" id="ARBA00010406"/>
    </source>
</evidence>
<dbReference type="AlphaFoldDB" id="A0AAT9FNP5"/>
<dbReference type="Pfam" id="PF00317">
    <property type="entry name" value="Ribonuc_red_lgN"/>
    <property type="match status" value="1"/>
</dbReference>
<evidence type="ECO:0000256" key="2">
    <source>
        <dbReference type="ARBA" id="ARBA00022533"/>
    </source>
</evidence>
<evidence type="ECO:0000256" key="9">
    <source>
        <dbReference type="PROSITE-ProRule" id="PRU00492"/>
    </source>
</evidence>
<dbReference type="PANTHER" id="PTHR11573:SF6">
    <property type="entry name" value="RIBONUCLEOSIDE-DIPHOSPHATE REDUCTASE LARGE SUBUNIT"/>
    <property type="match status" value="1"/>
</dbReference>
<dbReference type="FunFam" id="3.20.70.20:FF:000009">
    <property type="entry name" value="Ribonucleoside-diphosphate reductase"/>
    <property type="match status" value="1"/>
</dbReference>
<comment type="similarity">
    <text evidence="1 10">Belongs to the ribonucleoside diphosphate reductase large chain family.</text>
</comment>
<dbReference type="InterPro" id="IPR013346">
    <property type="entry name" value="NrdE_NrdA_C"/>
</dbReference>
<dbReference type="KEGG" id="osu:NT6N_25720"/>
<evidence type="ECO:0000259" key="11">
    <source>
        <dbReference type="PROSITE" id="PS51161"/>
    </source>
</evidence>
<accession>A0AAT9FNP5</accession>
<evidence type="ECO:0000256" key="3">
    <source>
        <dbReference type="ARBA" id="ARBA00022741"/>
    </source>
</evidence>
<protein>
    <recommendedName>
        <fullName evidence="10">Ribonucleoside-diphosphate reductase</fullName>
        <ecNumber evidence="10">1.17.4.1</ecNumber>
    </recommendedName>
</protein>
<dbReference type="EC" id="1.17.4.1" evidence="10"/>
<dbReference type="Pfam" id="PF02867">
    <property type="entry name" value="Ribonuc_red_lgC"/>
    <property type="match status" value="1"/>
</dbReference>
<keyword evidence="5 10" id="KW-0560">Oxidoreductase</keyword>
<comment type="catalytic activity">
    <reaction evidence="8 10">
        <text>a 2'-deoxyribonucleoside 5'-diphosphate + [thioredoxin]-disulfide + H2O = a ribonucleoside 5'-diphosphate + [thioredoxin]-dithiol</text>
        <dbReference type="Rhea" id="RHEA:23252"/>
        <dbReference type="Rhea" id="RHEA-COMP:10698"/>
        <dbReference type="Rhea" id="RHEA-COMP:10700"/>
        <dbReference type="ChEBI" id="CHEBI:15377"/>
        <dbReference type="ChEBI" id="CHEBI:29950"/>
        <dbReference type="ChEBI" id="CHEBI:50058"/>
        <dbReference type="ChEBI" id="CHEBI:57930"/>
        <dbReference type="ChEBI" id="CHEBI:73316"/>
        <dbReference type="EC" id="1.17.4.1"/>
    </reaction>
</comment>
<dbReference type="CDD" id="cd01679">
    <property type="entry name" value="RNR_I"/>
    <property type="match status" value="1"/>
</dbReference>
<evidence type="ECO:0000256" key="4">
    <source>
        <dbReference type="ARBA" id="ARBA00022840"/>
    </source>
</evidence>
<evidence type="ECO:0000256" key="5">
    <source>
        <dbReference type="ARBA" id="ARBA00023002"/>
    </source>
</evidence>
<gene>
    <name evidence="12" type="primary">nrdA</name>
    <name evidence="12" type="ORF">NT6N_25720</name>
</gene>
<evidence type="ECO:0000256" key="6">
    <source>
        <dbReference type="ARBA" id="ARBA00023116"/>
    </source>
</evidence>
<keyword evidence="2" id="KW-0021">Allosteric enzyme</keyword>
<dbReference type="NCBIfam" id="TIGR02506">
    <property type="entry name" value="NrdE_NrdA"/>
    <property type="match status" value="1"/>
</dbReference>
<dbReference type="GO" id="GO:0005524">
    <property type="term" value="F:ATP binding"/>
    <property type="evidence" value="ECO:0007669"/>
    <property type="project" value="UniProtKB-UniRule"/>
</dbReference>